<feature type="binding site" evidence="12">
    <location>
        <position position="90"/>
    </location>
    <ligand>
        <name>NAD(+)</name>
        <dbReference type="ChEBI" id="CHEBI:57540"/>
    </ligand>
</feature>
<feature type="binding site" evidence="12">
    <location>
        <position position="125"/>
    </location>
    <ligand>
        <name>NAD(+)</name>
        <dbReference type="ChEBI" id="CHEBI:57540"/>
    </ligand>
</feature>
<accession>A0A238Z7I9</accession>
<dbReference type="InterPro" id="IPR036291">
    <property type="entry name" value="NAD(P)-bd_dom_sf"/>
</dbReference>
<evidence type="ECO:0000256" key="5">
    <source>
        <dbReference type="ARBA" id="ARBA00023002"/>
    </source>
</evidence>
<dbReference type="InterPro" id="IPR008927">
    <property type="entry name" value="6-PGluconate_DH-like_C_sf"/>
</dbReference>
<evidence type="ECO:0000256" key="3">
    <source>
        <dbReference type="ARBA" id="ARBA00012954"/>
    </source>
</evidence>
<feature type="binding site" evidence="12">
    <location>
        <position position="273"/>
    </location>
    <ligand>
        <name>NAD(+)</name>
        <dbReference type="ChEBI" id="CHEBI:57540"/>
    </ligand>
</feature>
<dbReference type="GO" id="GO:0003979">
    <property type="term" value="F:UDP-glucose 6-dehydrogenase activity"/>
    <property type="evidence" value="ECO:0007669"/>
    <property type="project" value="UniProtKB-EC"/>
</dbReference>
<evidence type="ECO:0000256" key="2">
    <source>
        <dbReference type="ARBA" id="ARBA00006601"/>
    </source>
</evidence>
<dbReference type="Pfam" id="PF03721">
    <property type="entry name" value="UDPG_MGDP_dh_N"/>
    <property type="match status" value="1"/>
</dbReference>
<evidence type="ECO:0000256" key="10">
    <source>
        <dbReference type="PIRSR" id="PIRSR500134-1"/>
    </source>
</evidence>
<comment type="function">
    <text evidence="8">Catalyzes the conversion of UDP-glucose into UDP-glucuronate, one of the precursors of teichuronic acid.</text>
</comment>
<evidence type="ECO:0000256" key="6">
    <source>
        <dbReference type="ARBA" id="ARBA00023027"/>
    </source>
</evidence>
<gene>
    <name evidence="14" type="ORF">SAMN04488503_1308</name>
</gene>
<feature type="binding site" evidence="11">
    <location>
        <position position="214"/>
    </location>
    <ligand>
        <name>substrate</name>
    </ligand>
</feature>
<dbReference type="SMART" id="SM00984">
    <property type="entry name" value="UDPG_MGDP_dh_C"/>
    <property type="match status" value="1"/>
</dbReference>
<dbReference type="SUPFAM" id="SSF51735">
    <property type="entry name" value="NAD(P)-binding Rossmann-fold domains"/>
    <property type="match status" value="1"/>
</dbReference>
<dbReference type="SUPFAM" id="SSF48179">
    <property type="entry name" value="6-phosphogluconate dehydrogenase C-terminal domain-like"/>
    <property type="match status" value="1"/>
</dbReference>
<dbReference type="Pfam" id="PF03720">
    <property type="entry name" value="UDPG_MGDP_dh_C"/>
    <property type="match status" value="1"/>
</dbReference>
<dbReference type="UniPathway" id="UPA00038">
    <property type="reaction ID" value="UER00491"/>
</dbReference>
<evidence type="ECO:0000256" key="9">
    <source>
        <dbReference type="PIRNR" id="PIRNR000124"/>
    </source>
</evidence>
<dbReference type="InterPro" id="IPR036220">
    <property type="entry name" value="UDP-Glc/GDP-Man_DH_C_sf"/>
</dbReference>
<keyword evidence="6 9" id="KW-0520">NAD</keyword>
<dbReference type="FunFam" id="1.20.5.100:FF:000001">
    <property type="entry name" value="UDP-glucose 6-dehydrogenase"/>
    <property type="match status" value="1"/>
</dbReference>
<evidence type="ECO:0000256" key="4">
    <source>
        <dbReference type="ARBA" id="ARBA00015132"/>
    </source>
</evidence>
<dbReference type="Gene3D" id="1.20.5.100">
    <property type="entry name" value="Cytochrome c1, transmembrane anchor, C-terminal"/>
    <property type="match status" value="1"/>
</dbReference>
<dbReference type="AlphaFoldDB" id="A0A238Z7I9"/>
<comment type="catalytic activity">
    <reaction evidence="7 9">
        <text>UDP-alpha-D-glucose + 2 NAD(+) + H2O = UDP-alpha-D-glucuronate + 2 NADH + 3 H(+)</text>
        <dbReference type="Rhea" id="RHEA:23596"/>
        <dbReference type="ChEBI" id="CHEBI:15377"/>
        <dbReference type="ChEBI" id="CHEBI:15378"/>
        <dbReference type="ChEBI" id="CHEBI:57540"/>
        <dbReference type="ChEBI" id="CHEBI:57945"/>
        <dbReference type="ChEBI" id="CHEBI:58052"/>
        <dbReference type="ChEBI" id="CHEBI:58885"/>
        <dbReference type="EC" id="1.1.1.22"/>
    </reaction>
</comment>
<dbReference type="SUPFAM" id="SSF52413">
    <property type="entry name" value="UDP-glucose/GDP-mannose dehydrogenase C-terminal domain"/>
    <property type="match status" value="1"/>
</dbReference>
<reference evidence="14 15" key="1">
    <citation type="submission" date="2017-06" db="EMBL/GenBank/DDBJ databases">
        <authorList>
            <person name="Kim H.J."/>
            <person name="Triplett B.A."/>
        </authorList>
    </citation>
    <scope>NUCLEOTIDE SEQUENCE [LARGE SCALE GENOMIC DNA]</scope>
    <source>
        <strain evidence="14 15">DSM 13116</strain>
    </source>
</reference>
<dbReference type="InterPro" id="IPR014027">
    <property type="entry name" value="UDP-Glc/GDP-Man_DH_C"/>
</dbReference>
<feature type="binding site" evidence="12">
    <location>
        <position position="162"/>
    </location>
    <ligand>
        <name>NAD(+)</name>
        <dbReference type="ChEBI" id="CHEBI:57540"/>
    </ligand>
</feature>
<dbReference type="OrthoDB" id="9803238at2"/>
<evidence type="ECO:0000259" key="13">
    <source>
        <dbReference type="SMART" id="SM00984"/>
    </source>
</evidence>
<feature type="active site" description="Nucleophile" evidence="10">
    <location>
        <position position="270"/>
    </location>
</feature>
<evidence type="ECO:0000256" key="11">
    <source>
        <dbReference type="PIRSR" id="PIRSR500134-2"/>
    </source>
</evidence>
<dbReference type="PANTHER" id="PTHR43750">
    <property type="entry name" value="UDP-GLUCOSE 6-DEHYDROGENASE TUAD"/>
    <property type="match status" value="1"/>
</dbReference>
<evidence type="ECO:0000256" key="7">
    <source>
        <dbReference type="ARBA" id="ARBA00047473"/>
    </source>
</evidence>
<comment type="pathway">
    <text evidence="1">Nucleotide-sugar biosynthesis; UDP-alpha-D-glucuronate biosynthesis; UDP-alpha-D-glucuronate from UDP-alpha-D-glucose: step 1/1.</text>
</comment>
<feature type="binding site" evidence="12">
    <location>
        <position position="340"/>
    </location>
    <ligand>
        <name>NAD(+)</name>
        <dbReference type="ChEBI" id="CHEBI:57540"/>
    </ligand>
</feature>
<dbReference type="GO" id="GO:0051287">
    <property type="term" value="F:NAD binding"/>
    <property type="evidence" value="ECO:0007669"/>
    <property type="project" value="InterPro"/>
</dbReference>
<name>A0A238Z7I9_9BACT</name>
<dbReference type="EMBL" id="FZOC01000002">
    <property type="protein sequence ID" value="SNR79180.1"/>
    <property type="molecule type" value="Genomic_DNA"/>
</dbReference>
<evidence type="ECO:0000256" key="8">
    <source>
        <dbReference type="ARBA" id="ARBA00053241"/>
    </source>
</evidence>
<feature type="binding site" evidence="11">
    <location>
        <begin position="259"/>
        <end position="263"/>
    </location>
    <ligand>
        <name>substrate</name>
    </ligand>
</feature>
<dbReference type="Proteomes" id="UP000198324">
    <property type="component" value="Unassembled WGS sequence"/>
</dbReference>
<feature type="binding site" evidence="11">
    <location>
        <position position="333"/>
    </location>
    <ligand>
        <name>substrate</name>
    </ligand>
</feature>
<proteinExistence type="inferred from homology"/>
<evidence type="ECO:0000313" key="14">
    <source>
        <dbReference type="EMBL" id="SNR79180.1"/>
    </source>
</evidence>
<sequence>MNVCIVGTGYVGLVTAACLSEMGNHVRCVDANPKVVETLRAGRIHIFEPGLEDLVRRNTAEGRLTFTDSLAEGLSFDGDGAEFAFVCVGTPEGADGTCDLCYVDAVAAEIGRTVSRPLIVVNKSTVPVGTADRVRAILDRELSARGMDVDVDVVSNPEFLKEGDAVKDFMKPDRVIVGTENPRSAEMLKALYAPFARSREKLIIMGVKSAEMTKYAANCMLATKISFINEVANICERVGADVSEVRLGIGSDHRIGYDFIYPGVGYGGSCFPKDVKAFLGTARQAGYEAGLIDAVDQVNARQKLVLAHKVLRHFEPLGGVAGKTLALWGLAFKANTDDIREAPALAIIRELTARGMRVRAFDPVARERAQAELAADPLVELVAEQYQALDGADALAVVTDWNQFRNPDFAGMARKLAHKVVFDGRNLYQPELLARFGLKHYGIGR</sequence>
<dbReference type="EC" id="1.1.1.22" evidence="3 9"/>
<dbReference type="Gene3D" id="3.40.50.720">
    <property type="entry name" value="NAD(P)-binding Rossmann-like Domain"/>
    <property type="match status" value="2"/>
</dbReference>
<evidence type="ECO:0000313" key="15">
    <source>
        <dbReference type="Proteomes" id="UP000198324"/>
    </source>
</evidence>
<dbReference type="PIRSF" id="PIRSF500134">
    <property type="entry name" value="UDPglc_DH_bac"/>
    <property type="match status" value="1"/>
</dbReference>
<dbReference type="GO" id="GO:0000271">
    <property type="term" value="P:polysaccharide biosynthetic process"/>
    <property type="evidence" value="ECO:0007669"/>
    <property type="project" value="InterPro"/>
</dbReference>
<feature type="domain" description="UDP-glucose/GDP-mannose dehydrogenase C-terminal" evidence="13">
    <location>
        <begin position="326"/>
        <end position="430"/>
    </location>
</feature>
<organism evidence="14 15">
    <name type="scientific">Humidesulfovibrio mexicanus</name>
    <dbReference type="NCBI Taxonomy" id="147047"/>
    <lineage>
        <taxon>Bacteria</taxon>
        <taxon>Pseudomonadati</taxon>
        <taxon>Thermodesulfobacteriota</taxon>
        <taxon>Desulfovibrionia</taxon>
        <taxon>Desulfovibrionales</taxon>
        <taxon>Desulfovibrionaceae</taxon>
        <taxon>Humidesulfovibrio</taxon>
    </lineage>
</organism>
<dbReference type="GO" id="GO:0006065">
    <property type="term" value="P:UDP-glucuronate biosynthetic process"/>
    <property type="evidence" value="ECO:0007669"/>
    <property type="project" value="UniProtKB-UniPathway"/>
</dbReference>
<dbReference type="NCBIfam" id="TIGR03026">
    <property type="entry name" value="NDP-sugDHase"/>
    <property type="match status" value="1"/>
</dbReference>
<evidence type="ECO:0000256" key="1">
    <source>
        <dbReference type="ARBA" id="ARBA00004701"/>
    </source>
</evidence>
<comment type="similarity">
    <text evidence="2 9">Belongs to the UDP-glucose/GDP-mannose dehydrogenase family.</text>
</comment>
<dbReference type="InterPro" id="IPR001732">
    <property type="entry name" value="UDP-Glc/GDP-Man_DH_N"/>
</dbReference>
<dbReference type="InterPro" id="IPR014026">
    <property type="entry name" value="UDP-Glc/GDP-Man_DH_dimer"/>
</dbReference>
<dbReference type="Pfam" id="PF00984">
    <property type="entry name" value="UDPG_MGDP_dh"/>
    <property type="match status" value="1"/>
</dbReference>
<dbReference type="PIRSF" id="PIRSF000124">
    <property type="entry name" value="UDPglc_GDPman_dh"/>
    <property type="match status" value="1"/>
</dbReference>
<feature type="binding site" evidence="11">
    <location>
        <begin position="159"/>
        <end position="162"/>
    </location>
    <ligand>
        <name>substrate</name>
    </ligand>
</feature>
<dbReference type="InterPro" id="IPR028357">
    <property type="entry name" value="UDPglc_DH_bac"/>
</dbReference>
<protein>
    <recommendedName>
        <fullName evidence="4 9">UDP-glucose 6-dehydrogenase</fullName>
        <ecNumber evidence="3 9">1.1.1.22</ecNumber>
    </recommendedName>
</protein>
<keyword evidence="5 9" id="KW-0560">Oxidoreductase</keyword>
<feature type="binding site" evidence="11">
    <location>
        <position position="267"/>
    </location>
    <ligand>
        <name>substrate</name>
    </ligand>
</feature>
<evidence type="ECO:0000256" key="12">
    <source>
        <dbReference type="PIRSR" id="PIRSR500134-3"/>
    </source>
</evidence>
<dbReference type="InterPro" id="IPR017476">
    <property type="entry name" value="UDP-Glc/GDP-Man"/>
</dbReference>
<dbReference type="RefSeq" id="WP_089272922.1">
    <property type="nucleotide sequence ID" value="NZ_FZOC01000002.1"/>
</dbReference>
<dbReference type="PANTHER" id="PTHR43750:SF3">
    <property type="entry name" value="UDP-GLUCOSE 6-DEHYDROGENASE TUAD"/>
    <property type="match status" value="1"/>
</dbReference>
<feature type="binding site" evidence="12">
    <location>
        <position position="30"/>
    </location>
    <ligand>
        <name>NAD(+)</name>
        <dbReference type="ChEBI" id="CHEBI:57540"/>
    </ligand>
</feature>
<keyword evidence="15" id="KW-1185">Reference proteome</keyword>